<dbReference type="RefSeq" id="WP_060962942.1">
    <property type="nucleotide sequence ID" value="NZ_CP025001.1"/>
</dbReference>
<dbReference type="EMBL" id="CP025001">
    <property type="protein sequence ID" value="AUJ77953.1"/>
    <property type="molecule type" value="Genomic_DNA"/>
</dbReference>
<evidence type="ECO:0000313" key="3">
    <source>
        <dbReference type="Proteomes" id="UP000234366"/>
    </source>
</evidence>
<evidence type="ECO:0000313" key="2">
    <source>
        <dbReference type="EMBL" id="AUJ77953.1"/>
    </source>
</evidence>
<dbReference type="PANTHER" id="PTHR37814:SF1">
    <property type="entry name" value="MEMBRANE PROTEIN"/>
    <property type="match status" value="1"/>
</dbReference>
<reference evidence="2 3" key="1">
    <citation type="submission" date="2017-11" db="EMBL/GenBank/DDBJ databases">
        <title>Genome sequence and genome mining of multiple bioactive secondary metabolites from a deep sea-derived Bacillus siamensis SCSIO 05746.</title>
        <authorList>
            <person name="Pan H.-Q."/>
            <person name="Ju J.-H."/>
        </authorList>
    </citation>
    <scope>NUCLEOTIDE SEQUENCE [LARGE SCALE GENOMIC DNA]</scope>
    <source>
        <strain evidence="2 3">SCSIO 05746</strain>
    </source>
</reference>
<gene>
    <name evidence="2" type="ORF">CWD84_14515</name>
</gene>
<keyword evidence="1" id="KW-0812">Transmembrane</keyword>
<feature type="transmembrane region" description="Helical" evidence="1">
    <location>
        <begin position="295"/>
        <end position="314"/>
    </location>
</feature>
<dbReference type="PANTHER" id="PTHR37814">
    <property type="entry name" value="CONSERVED MEMBRANE PROTEIN"/>
    <property type="match status" value="1"/>
</dbReference>
<proteinExistence type="predicted"/>
<keyword evidence="3" id="KW-1185">Reference proteome</keyword>
<evidence type="ECO:0008006" key="4">
    <source>
        <dbReference type="Google" id="ProtNLM"/>
    </source>
</evidence>
<dbReference type="InterPro" id="IPR038728">
    <property type="entry name" value="YkvI-like"/>
</dbReference>
<keyword evidence="1" id="KW-0472">Membrane</keyword>
<feature type="transmembrane region" description="Helical" evidence="1">
    <location>
        <begin position="116"/>
        <end position="133"/>
    </location>
</feature>
<feature type="transmembrane region" description="Helical" evidence="1">
    <location>
        <begin position="140"/>
        <end position="160"/>
    </location>
</feature>
<evidence type="ECO:0000256" key="1">
    <source>
        <dbReference type="SAM" id="Phobius"/>
    </source>
</evidence>
<dbReference type="Proteomes" id="UP000234366">
    <property type="component" value="Chromosome"/>
</dbReference>
<dbReference type="KEGG" id="bsia:CWD84_14515"/>
<feature type="transmembrane region" description="Helical" evidence="1">
    <location>
        <begin position="259"/>
        <end position="283"/>
    </location>
</feature>
<feature type="transmembrane region" description="Helical" evidence="1">
    <location>
        <begin position="320"/>
        <end position="338"/>
    </location>
</feature>
<protein>
    <recommendedName>
        <fullName evidence="4">Transporter</fullName>
    </recommendedName>
</protein>
<dbReference type="AlphaFoldDB" id="A0AAI8N0X4"/>
<organism evidence="2 3">
    <name type="scientific">Bacillus siamensis</name>
    <dbReference type="NCBI Taxonomy" id="659243"/>
    <lineage>
        <taxon>Bacteria</taxon>
        <taxon>Bacillati</taxon>
        <taxon>Bacillota</taxon>
        <taxon>Bacilli</taxon>
        <taxon>Bacillales</taxon>
        <taxon>Bacillaceae</taxon>
        <taxon>Bacillus</taxon>
        <taxon>Bacillus amyloliquefaciens group</taxon>
    </lineage>
</organism>
<feature type="transmembrane region" description="Helical" evidence="1">
    <location>
        <begin position="217"/>
        <end position="239"/>
    </location>
</feature>
<accession>A0AAI8N0X4</accession>
<feature type="transmembrane region" description="Helical" evidence="1">
    <location>
        <begin position="180"/>
        <end position="205"/>
    </location>
</feature>
<sequence>MGQRKGSASQLAFVYVGTVVGAGFATGREIVEFFLRFGWIGLFGIMVSGLMFIYLGAKIMIISKRIHASSYQELNTYLFGRSIGRAVNIFMMFILLGVTSVMLSGAGALFHEQLGWPAQAGILLTIVLSFAVMTSGVKGVFGVNVLVVPLLISFSFIVAADSFVFTSARNADEWVWPDKWNWVLSAVSYGALNLSLAQAVLVPLANEMSSEKVIRRGAYLGGALLTLVLAASFLSLSVLPDVLEFDIPMAQVVYLYSRSLHIIYLFIIFGEVFTSVIGNLYGLEKQLNSFLHIKSTYIYGGILMFAFIVSQIGYGQLISTVYPVFGYVSLAFIGALVCKKVPREKQRK</sequence>
<feature type="transmembrane region" description="Helical" evidence="1">
    <location>
        <begin position="89"/>
        <end position="110"/>
    </location>
</feature>
<dbReference type="Gene3D" id="1.20.1740.10">
    <property type="entry name" value="Amino acid/polyamine transporter I"/>
    <property type="match status" value="1"/>
</dbReference>
<feature type="transmembrane region" description="Helical" evidence="1">
    <location>
        <begin position="12"/>
        <end position="31"/>
    </location>
</feature>
<name>A0AAI8N0X4_9BACI</name>
<feature type="transmembrane region" description="Helical" evidence="1">
    <location>
        <begin position="37"/>
        <end position="57"/>
    </location>
</feature>
<keyword evidence="1" id="KW-1133">Transmembrane helix</keyword>